<feature type="region of interest" description="Disordered" evidence="7">
    <location>
        <begin position="1063"/>
        <end position="1115"/>
    </location>
</feature>
<dbReference type="SUPFAM" id="SSF52540">
    <property type="entry name" value="P-loop containing nucleoside triphosphate hydrolases"/>
    <property type="match status" value="1"/>
</dbReference>
<dbReference type="GO" id="GO:0005524">
    <property type="term" value="F:ATP binding"/>
    <property type="evidence" value="ECO:0007669"/>
    <property type="project" value="UniProtKB-KW"/>
</dbReference>
<dbReference type="Pfam" id="PF23007">
    <property type="entry name" value="DnaA_N-like_STI"/>
    <property type="match status" value="1"/>
</dbReference>
<dbReference type="InterPro" id="IPR027417">
    <property type="entry name" value="P-loop_NTPase"/>
</dbReference>
<evidence type="ECO:0000256" key="7">
    <source>
        <dbReference type="SAM" id="MobiDB-lite"/>
    </source>
</evidence>
<evidence type="ECO:0000256" key="2">
    <source>
        <dbReference type="ARBA" id="ARBA00022723"/>
    </source>
</evidence>
<evidence type="ECO:0000259" key="8">
    <source>
        <dbReference type="SMART" id="SM00382"/>
    </source>
</evidence>
<keyword evidence="10" id="KW-1185">Reference proteome</keyword>
<dbReference type="Pfam" id="PF22608">
    <property type="entry name" value="DNAX_ATPase_lid"/>
    <property type="match status" value="1"/>
</dbReference>
<dbReference type="EMBL" id="BSYO01000029">
    <property type="protein sequence ID" value="GMH25661.1"/>
    <property type="molecule type" value="Genomic_DNA"/>
</dbReference>
<feature type="domain" description="AAA+ ATPase" evidence="8">
    <location>
        <begin position="545"/>
        <end position="695"/>
    </location>
</feature>
<reference evidence="9" key="1">
    <citation type="submission" date="2023-05" db="EMBL/GenBank/DDBJ databases">
        <title>Nepenthes gracilis genome sequencing.</title>
        <authorList>
            <person name="Fukushima K."/>
        </authorList>
    </citation>
    <scope>NUCLEOTIDE SEQUENCE</scope>
    <source>
        <strain evidence="9">SING2019-196</strain>
    </source>
</reference>
<protein>
    <recommendedName>
        <fullName evidence="8">AAA+ ATPase domain-containing protein</fullName>
    </recommendedName>
</protein>
<accession>A0AAD3TAM0</accession>
<evidence type="ECO:0000256" key="5">
    <source>
        <dbReference type="ARBA" id="ARBA00022840"/>
    </source>
</evidence>
<feature type="compositionally biased region" description="Low complexity" evidence="7">
    <location>
        <begin position="213"/>
        <end position="226"/>
    </location>
</feature>
<dbReference type="SMART" id="SM00382">
    <property type="entry name" value="AAA"/>
    <property type="match status" value="1"/>
</dbReference>
<dbReference type="CDD" id="cd18137">
    <property type="entry name" value="HLD_clamp_pol_III_gamma_tau"/>
    <property type="match status" value="1"/>
</dbReference>
<comment type="similarity">
    <text evidence="1">Belongs to the DnaX/STICHEL family.</text>
</comment>
<dbReference type="PANTHER" id="PTHR11669:SF63">
    <property type="entry name" value="PROTEIN STICHEL"/>
    <property type="match status" value="1"/>
</dbReference>
<evidence type="ECO:0000256" key="4">
    <source>
        <dbReference type="ARBA" id="ARBA00022833"/>
    </source>
</evidence>
<feature type="compositionally biased region" description="Basic and acidic residues" evidence="7">
    <location>
        <begin position="1106"/>
        <end position="1115"/>
    </location>
</feature>
<evidence type="ECO:0000313" key="10">
    <source>
        <dbReference type="Proteomes" id="UP001279734"/>
    </source>
</evidence>
<feature type="compositionally biased region" description="Polar residues" evidence="7">
    <location>
        <begin position="1087"/>
        <end position="1097"/>
    </location>
</feature>
<evidence type="ECO:0000256" key="3">
    <source>
        <dbReference type="ARBA" id="ARBA00022741"/>
    </source>
</evidence>
<dbReference type="FunFam" id="1.10.8.60:FF:000013">
    <property type="entry name" value="DNA polymerase III subunit gamma/tau"/>
    <property type="match status" value="1"/>
</dbReference>
<dbReference type="GO" id="GO:0006281">
    <property type="term" value="P:DNA repair"/>
    <property type="evidence" value="ECO:0007669"/>
    <property type="project" value="TreeGrafter"/>
</dbReference>
<keyword evidence="4" id="KW-0862">Zinc</keyword>
<feature type="region of interest" description="Disordered" evidence="7">
    <location>
        <begin position="871"/>
        <end position="897"/>
    </location>
</feature>
<dbReference type="InterPro" id="IPR008921">
    <property type="entry name" value="DNA_pol3_clamp-load_cplx_C"/>
</dbReference>
<dbReference type="GO" id="GO:0003887">
    <property type="term" value="F:DNA-directed DNA polymerase activity"/>
    <property type="evidence" value="ECO:0007669"/>
    <property type="project" value="InterPro"/>
</dbReference>
<dbReference type="Pfam" id="PF13177">
    <property type="entry name" value="DNA_pol3_delta2"/>
    <property type="match status" value="1"/>
</dbReference>
<dbReference type="Gene3D" id="3.40.50.300">
    <property type="entry name" value="P-loop containing nucleotide triphosphate hydrolases"/>
    <property type="match status" value="1"/>
</dbReference>
<gene>
    <name evidence="9" type="ORF">Nepgr_027504</name>
</gene>
<feature type="region of interest" description="Disordered" evidence="7">
    <location>
        <begin position="186"/>
        <end position="227"/>
    </location>
</feature>
<keyword evidence="2" id="KW-0479">Metal-binding</keyword>
<dbReference type="InterPro" id="IPR054506">
    <property type="entry name" value="DnaA_N-like_STI"/>
</dbReference>
<feature type="compositionally biased region" description="Basic residues" evidence="7">
    <location>
        <begin position="200"/>
        <end position="212"/>
    </location>
</feature>
<name>A0AAD3TAM0_NEPGR</name>
<dbReference type="InterPro" id="IPR045085">
    <property type="entry name" value="HLD_clamp_pol_III_gamma_tau"/>
</dbReference>
<dbReference type="PANTHER" id="PTHR11669">
    <property type="entry name" value="REPLICATION FACTOR C / DNA POLYMERASE III GAMMA-TAU SUBUNIT"/>
    <property type="match status" value="1"/>
</dbReference>
<evidence type="ECO:0000313" key="9">
    <source>
        <dbReference type="EMBL" id="GMH25661.1"/>
    </source>
</evidence>
<dbReference type="NCBIfam" id="TIGR02397">
    <property type="entry name" value="dnaX_nterm"/>
    <property type="match status" value="1"/>
</dbReference>
<dbReference type="GO" id="GO:0003677">
    <property type="term" value="F:DNA binding"/>
    <property type="evidence" value="ECO:0007669"/>
    <property type="project" value="InterPro"/>
</dbReference>
<dbReference type="SUPFAM" id="SSF48019">
    <property type="entry name" value="post-AAA+ oligomerization domain-like"/>
    <property type="match status" value="1"/>
</dbReference>
<comment type="caution">
    <text evidence="9">The sequence shown here is derived from an EMBL/GenBank/DDBJ whole genome shotgun (WGS) entry which is preliminary data.</text>
</comment>
<dbReference type="GO" id="GO:0003689">
    <property type="term" value="F:DNA clamp loader activity"/>
    <property type="evidence" value="ECO:0007669"/>
    <property type="project" value="TreeGrafter"/>
</dbReference>
<evidence type="ECO:0000256" key="1">
    <source>
        <dbReference type="ARBA" id="ARBA00006360"/>
    </source>
</evidence>
<dbReference type="GO" id="GO:0006261">
    <property type="term" value="P:DNA-templated DNA replication"/>
    <property type="evidence" value="ECO:0007669"/>
    <property type="project" value="TreeGrafter"/>
</dbReference>
<dbReference type="GO" id="GO:0005663">
    <property type="term" value="C:DNA replication factor C complex"/>
    <property type="evidence" value="ECO:0007669"/>
    <property type="project" value="TreeGrafter"/>
</dbReference>
<dbReference type="InterPro" id="IPR022754">
    <property type="entry name" value="DNA_pol_III_gamma-3"/>
</dbReference>
<feature type="compositionally biased region" description="Basic and acidic residues" evidence="7">
    <location>
        <begin position="1065"/>
        <end position="1084"/>
    </location>
</feature>
<evidence type="ECO:0000256" key="6">
    <source>
        <dbReference type="ARBA" id="ARBA00023054"/>
    </source>
</evidence>
<keyword evidence="3" id="KW-0547">Nucleotide-binding</keyword>
<dbReference type="InterPro" id="IPR003593">
    <property type="entry name" value="AAA+_ATPase"/>
</dbReference>
<dbReference type="Pfam" id="PF12169">
    <property type="entry name" value="DNA_pol3_gamma3"/>
    <property type="match status" value="1"/>
</dbReference>
<keyword evidence="5" id="KW-0067">ATP-binding</keyword>
<proteinExistence type="inferred from homology"/>
<dbReference type="Gene3D" id="1.10.8.60">
    <property type="match status" value="1"/>
</dbReference>
<keyword evidence="6" id="KW-0175">Coiled coil</keyword>
<dbReference type="InterPro" id="IPR050238">
    <property type="entry name" value="DNA_Rep/Repair_Clamp_Loader"/>
</dbReference>
<dbReference type="Proteomes" id="UP001279734">
    <property type="component" value="Unassembled WGS sequence"/>
</dbReference>
<sequence length="1298" mass="143908">MSGSRVYDPSKLHLKKELTQIRKTARVLRDPGTSSTWKSPLSSARSVPAAYHYHHHHHFDSNKVIPVPNPISPQLLLQRAAEASNHNDDGRGKEKGVFLYNWWTNNKSSCEKSLARVDNLNVNNNDDDDGFSVQGSAATATASACASVSVYDSSSDARNGLGDSKNDTYVYDHHNHHGHRYSTVMKNRDTRLGSLASPTKIRRTAGKKKPRKGSSSSAILKQQHQLQKQKQKRLQHVILDGCSMNSKLRLEGIPSSSLGLSQDDSVSLIDLSDGTEEYYNSEDLRQVSAASPLLPRLRHRNLSHSSAKFLWGSRREDSSYSHSTPALSTSSYTRYVCRRNPSNIGSWDGTTTSSIDVGDEVDELLDFPGRKGCGIPCYWSKRTPKHRGSYGSCCSPSLSDTLRRKGSKFLCGSQTIQKCHRSFPHLNKQIVVSKTLQGHLPLLDKTHGGGGSSLGTGNSDDEILTNFGELDLEGLSRLDGRRWSSSCRSQEGLELMALAGEGEGESVSENNRSLSRRHRPIFFDDLIGQNIVVQSLLNAIAKGKTAPVYIFQGPRGTGKTSTARIFAAALNCLAIEGAKPCGICRECTDFICGKSSDLIEFDGTKKKEIDRVRTILKSLSMVPSSAFPRYKVLVVDECHLLPSKTWLAFLKFLEEPLPRVVFIFIMTDLENVPRTVLSRCQKYLFNKIKDIDIVSRLLKISAEENLDVESDALELIAQNADGSLRDAETMLDQLSLLGKRITASLVNELVGIVPDEKLLDLLELAMTSNTTETVKRARDLMDSGIDPLVLTTQLASLIMDIIAGTNQLRDAKCSNSVSGGRSLTEAELETLKHALKLLSEAEKQLRVSSERSTWFTATLLQLGSVTSQEFTLSGSSRRHSSKSTEEDPSTASRDAPGCMLKSDARYVAYRPTSASLLIEGIQSQVHHVNRLLLMDGVGSDSMTTHSQSVDSVDTTASRDDLEDKNMALSCTNLDSLDDLWLQCIERCHSKTLRQLLHTHGKLVSISKVDGILAAHIAFEDEDIKSRAERFMISITNSIERVLRRNIEVKLVLLPGGAISNSVEQRSGKKQIEPKTAINKEEKAAPRNTMNAASNSRHNPIKVSRGSFDDSKDSNTKIDSVNERRQEIPMQRIESIIRDQRLETAWLQAAEKGTPLSVGFLGSEKNQVVPQNDIYCQNQVETTNSVESHHQDDVVNHETKILKVDKKAHLKDSTGKRVDHHPISPSLLHQSSFAGNLSKEFLGYESGTATGGCNILFCWNTKPQNRGKVKEGSRVQLRQGRRFLCFGERQKLRRIRFRR</sequence>
<dbReference type="InterPro" id="IPR012763">
    <property type="entry name" value="DNA_pol_III_sug/sutau_N"/>
</dbReference>
<dbReference type="GO" id="GO:0046872">
    <property type="term" value="F:metal ion binding"/>
    <property type="evidence" value="ECO:0007669"/>
    <property type="project" value="UniProtKB-KW"/>
</dbReference>
<organism evidence="9 10">
    <name type="scientific">Nepenthes gracilis</name>
    <name type="common">Slender pitcher plant</name>
    <dbReference type="NCBI Taxonomy" id="150966"/>
    <lineage>
        <taxon>Eukaryota</taxon>
        <taxon>Viridiplantae</taxon>
        <taxon>Streptophyta</taxon>
        <taxon>Embryophyta</taxon>
        <taxon>Tracheophyta</taxon>
        <taxon>Spermatophyta</taxon>
        <taxon>Magnoliopsida</taxon>
        <taxon>eudicotyledons</taxon>
        <taxon>Gunneridae</taxon>
        <taxon>Pentapetalae</taxon>
        <taxon>Caryophyllales</taxon>
        <taxon>Nepenthaceae</taxon>
        <taxon>Nepenthes</taxon>
    </lineage>
</organism>
<dbReference type="GO" id="GO:0009360">
    <property type="term" value="C:DNA polymerase III complex"/>
    <property type="evidence" value="ECO:0007669"/>
    <property type="project" value="InterPro"/>
</dbReference>